<dbReference type="PANTHER" id="PTHR10357">
    <property type="entry name" value="ALPHA-AMYLASE FAMILY MEMBER"/>
    <property type="match status" value="1"/>
</dbReference>
<evidence type="ECO:0000256" key="3">
    <source>
        <dbReference type="RuleBase" id="RU361134"/>
    </source>
</evidence>
<dbReference type="PRINTS" id="PR00110">
    <property type="entry name" value="ALPHAAMYLASE"/>
</dbReference>
<keyword evidence="4" id="KW-0732">Signal</keyword>
<dbReference type="Proteomes" id="UP001181355">
    <property type="component" value="Chromosome"/>
</dbReference>
<dbReference type="InterPro" id="IPR006046">
    <property type="entry name" value="Alpha_amylase"/>
</dbReference>
<dbReference type="InterPro" id="IPR006047">
    <property type="entry name" value="GH13_cat_dom"/>
</dbReference>
<protein>
    <recommendedName>
        <fullName evidence="3">Alpha-amylase</fullName>
        <ecNumber evidence="3">3.2.1.1</ecNumber>
    </recommendedName>
</protein>
<dbReference type="RefSeq" id="WP_309481246.1">
    <property type="nucleotide sequence ID" value="NZ_CP133720.1"/>
</dbReference>
<gene>
    <name evidence="6" type="ORF">RF679_13960</name>
</gene>
<dbReference type="GO" id="GO:0016787">
    <property type="term" value="F:hydrolase activity"/>
    <property type="evidence" value="ECO:0007669"/>
    <property type="project" value="UniProtKB-KW"/>
</dbReference>
<evidence type="ECO:0000259" key="5">
    <source>
        <dbReference type="SMART" id="SM00642"/>
    </source>
</evidence>
<dbReference type="SUPFAM" id="SSF51445">
    <property type="entry name" value="(Trans)glycosidases"/>
    <property type="match status" value="1"/>
</dbReference>
<keyword evidence="3" id="KW-0119">Carbohydrate metabolism</keyword>
<feature type="chain" id="PRO_5046999124" description="Alpha-amylase" evidence="4">
    <location>
        <begin position="34"/>
        <end position="596"/>
    </location>
</feature>
<comment type="catalytic activity">
    <reaction evidence="3">
        <text>Endohydrolysis of (1-&gt;4)-alpha-D-glucosidic linkages in polysaccharides containing three or more (1-&gt;4)-alpha-linked D-glucose units.</text>
        <dbReference type="EC" id="3.2.1.1"/>
    </reaction>
</comment>
<evidence type="ECO:0000256" key="2">
    <source>
        <dbReference type="RuleBase" id="RU003615"/>
    </source>
</evidence>
<evidence type="ECO:0000313" key="7">
    <source>
        <dbReference type="Proteomes" id="UP001181355"/>
    </source>
</evidence>
<dbReference type="Gene3D" id="3.20.20.80">
    <property type="entry name" value="Glycosidases"/>
    <property type="match status" value="1"/>
</dbReference>
<feature type="signal peptide" evidence="4">
    <location>
        <begin position="1"/>
        <end position="33"/>
    </location>
</feature>
<accession>A0ABY9RI20</accession>
<name>A0ABY9RI20_9BURK</name>
<evidence type="ECO:0000313" key="6">
    <source>
        <dbReference type="EMBL" id="WMW79751.1"/>
    </source>
</evidence>
<evidence type="ECO:0000256" key="1">
    <source>
        <dbReference type="ARBA" id="ARBA00008061"/>
    </source>
</evidence>
<evidence type="ECO:0000256" key="4">
    <source>
        <dbReference type="SAM" id="SignalP"/>
    </source>
</evidence>
<comment type="similarity">
    <text evidence="1 2">Belongs to the glycosyl hydrolase 13 family.</text>
</comment>
<reference evidence="6" key="1">
    <citation type="submission" date="2023-09" db="EMBL/GenBank/DDBJ databases">
        <title>Undibacterium sp. 20NA77.5 isolated from freshwater.</title>
        <authorList>
            <person name="Le V."/>
            <person name="Ko S.-R."/>
            <person name="Ahn C.-Y."/>
            <person name="Oh H.-M."/>
        </authorList>
    </citation>
    <scope>NUCLEOTIDE SEQUENCE</scope>
    <source>
        <strain evidence="6">20NA77.5</strain>
    </source>
</reference>
<keyword evidence="7" id="KW-1185">Reference proteome</keyword>
<dbReference type="Pfam" id="PF00128">
    <property type="entry name" value="Alpha-amylase"/>
    <property type="match status" value="1"/>
</dbReference>
<keyword evidence="3 6" id="KW-0378">Hydrolase</keyword>
<dbReference type="PANTHER" id="PTHR10357:SF209">
    <property type="entry name" value="PERIPLASMIC ALPHA-AMYLASE"/>
    <property type="match status" value="1"/>
</dbReference>
<sequence>MSSSTQLSIKPRLTVLASLLILLANGGTSNAVAAPKFATTSEKHQTAGKALDKTQAKTSAKNSAPFHWKNATVYFLLTDRFNNADKKNDLAYGRRADAAPLRGYMGGDLKGVTEKIKEGYFDALGVNALWITPPVEQIHAGTDEGTGKSYGFHGYWARDFTKVDANLGSEADFKTLVETAHRHGIRVLLDVVMNHTGPVTETDAVWPNDWVRTTPQCDYKNADGAIKCTLVKNLPDFLTESDQAVELPSFLIEKWKNEGRLQKEQAELDDFFKRTGYPRAPRYYLMKWHTDWVRKYGIDGFRVDTVKHVEAKVWKELKDNASAAFEDWKRQHPQKVLSKDAFFMTAEAYNYDIEHGLQFHMDGGDRINYYANGFDSMINFGLKFAAQRDYETVFARYDQLLQGELKPYSVLNYISSHDDDKPYDPARKHAFEAANKLLLAPGAAQIYYGDETARSLIQAQAQGDAVLRSFMNWDQLHSNAPLPEQAGISYRDVLHHWQLLGRFRQAHPAIGMGRHRMLSQQPYVFERDWQSDSGQDYVIVALDLIKPSAGAKHQIPAGQFKDGQVVRDAYSGARSVVRQGKIEFDGRLSVLLLSAE</sequence>
<dbReference type="InterPro" id="IPR017853">
    <property type="entry name" value="GH"/>
</dbReference>
<dbReference type="EC" id="3.2.1.1" evidence="3"/>
<organism evidence="6 7">
    <name type="scientific">Undibacterium cyanobacteriorum</name>
    <dbReference type="NCBI Taxonomy" id="3073561"/>
    <lineage>
        <taxon>Bacteria</taxon>
        <taxon>Pseudomonadati</taxon>
        <taxon>Pseudomonadota</taxon>
        <taxon>Betaproteobacteria</taxon>
        <taxon>Burkholderiales</taxon>
        <taxon>Oxalobacteraceae</taxon>
        <taxon>Undibacterium</taxon>
    </lineage>
</organism>
<keyword evidence="3" id="KW-0326">Glycosidase</keyword>
<dbReference type="EMBL" id="CP133720">
    <property type="protein sequence ID" value="WMW79751.1"/>
    <property type="molecule type" value="Genomic_DNA"/>
</dbReference>
<dbReference type="SMART" id="SM00642">
    <property type="entry name" value="Aamy"/>
    <property type="match status" value="1"/>
</dbReference>
<feature type="domain" description="Glycosyl hydrolase family 13 catalytic" evidence="5">
    <location>
        <begin position="75"/>
        <end position="504"/>
    </location>
</feature>
<proteinExistence type="inferred from homology"/>